<keyword evidence="5" id="KW-1185">Reference proteome</keyword>
<dbReference type="SUPFAM" id="SSF56801">
    <property type="entry name" value="Acetyl-CoA synthetase-like"/>
    <property type="match status" value="1"/>
</dbReference>
<name>A0AA39CZY7_9EURO</name>
<dbReference type="PROSITE" id="PS00455">
    <property type="entry name" value="AMP_BINDING"/>
    <property type="match status" value="1"/>
</dbReference>
<feature type="domain" description="AMP-dependent synthetase/ligase" evidence="2">
    <location>
        <begin position="49"/>
        <end position="416"/>
    </location>
</feature>
<dbReference type="InterPro" id="IPR045851">
    <property type="entry name" value="AMP-bd_C_sf"/>
</dbReference>
<sequence length="611" mass="67606">MTKAYDDTVPMSSIPAFFPGHKLNYAENILSENPNPETAAVIGLVEGDDDFLNKPREVLSWRQFRERVRETSSALKRSGIKKGDRVAAIVGASVWAVVLFHAAASMGAIFTSISPELGLSGCVSRLQQVQPSIIFFDSHAIYKAKATSTAEKRRQILCQLKPMPQVYVIPVTNKGGSVIDDDVPWIEEFLSRAWASDELTFERVPFNHPLIICYSSGTTGTPKCIVHSHGLILQLKKISVVHDCLGPEDIVTQYASTSWVVFYGMCGHLSSGAGIVLYNGSPLYPDAKQLLRICDRFKVSFLGLSPRLLLEMEMSGAQPKLEFELSRLKTLHTTGAPLSAEQYQWISRAFPPDMQICNIAGGTENGTALIALDPDGPVRVGEMQTESLGISIDILDAETGESIADTGEPGELVITVPYPSMPSFFWGDKGGKIYREAYFERFSDKDVWAQHDWLKKNPSTGGFVMLGRSDGVLNPSGIRFGSGEIYAIVEKEPLLSYFNNVLCVSRRRPQDVDEQVFLFVVMKPATPFTSKIREEIKSAIRANLSPRHVPKFVLPVPDVPMTINGKRVETIIKKIISGKDVQPSATVANPQSVEYFKRFRSLEQEPKDARL</sequence>
<dbReference type="PANTHER" id="PTHR42921:SF4">
    <property type="entry name" value="ACETOACETYL-COA SYNTHASE (AFU_ORTHOLOGUE AFUA_8G04770)"/>
    <property type="match status" value="1"/>
</dbReference>
<dbReference type="EMBL" id="JAPDRN010000013">
    <property type="protein sequence ID" value="KAJ9640849.1"/>
    <property type="molecule type" value="Genomic_DNA"/>
</dbReference>
<feature type="domain" description="AMP-binding enzyme C-terminal" evidence="3">
    <location>
        <begin position="504"/>
        <end position="566"/>
    </location>
</feature>
<feature type="transmembrane region" description="Helical" evidence="1">
    <location>
        <begin position="86"/>
        <end position="110"/>
    </location>
</feature>
<comment type="caution">
    <text evidence="4">The sequence shown here is derived from an EMBL/GenBank/DDBJ whole genome shotgun (WGS) entry which is preliminary data.</text>
</comment>
<keyword evidence="1" id="KW-1133">Transmembrane helix</keyword>
<dbReference type="InterPro" id="IPR025110">
    <property type="entry name" value="AMP-bd_C"/>
</dbReference>
<keyword evidence="1" id="KW-0812">Transmembrane</keyword>
<reference evidence="4" key="1">
    <citation type="submission" date="2022-10" db="EMBL/GenBank/DDBJ databases">
        <title>Culturing micro-colonial fungi from biological soil crusts in the Mojave desert and describing Neophaeococcomyces mojavensis, and introducing the new genera and species Taxawa tesnikishii.</title>
        <authorList>
            <person name="Kurbessoian T."/>
            <person name="Stajich J.E."/>
        </authorList>
    </citation>
    <scope>NUCLEOTIDE SEQUENCE</scope>
    <source>
        <strain evidence="4">TK_35</strain>
    </source>
</reference>
<dbReference type="Gene3D" id="3.30.300.30">
    <property type="match status" value="1"/>
</dbReference>
<dbReference type="GO" id="GO:0030729">
    <property type="term" value="F:acetoacetate-CoA ligase activity"/>
    <property type="evidence" value="ECO:0007669"/>
    <property type="project" value="TreeGrafter"/>
</dbReference>
<dbReference type="PANTHER" id="PTHR42921">
    <property type="entry name" value="ACETOACETYL-COA SYNTHETASE"/>
    <property type="match status" value="1"/>
</dbReference>
<evidence type="ECO:0000256" key="1">
    <source>
        <dbReference type="SAM" id="Phobius"/>
    </source>
</evidence>
<dbReference type="InterPro" id="IPR000873">
    <property type="entry name" value="AMP-dep_synth/lig_dom"/>
</dbReference>
<dbReference type="Proteomes" id="UP001172681">
    <property type="component" value="Unassembled WGS sequence"/>
</dbReference>
<keyword evidence="1" id="KW-0472">Membrane</keyword>
<dbReference type="InterPro" id="IPR020845">
    <property type="entry name" value="AMP-binding_CS"/>
</dbReference>
<dbReference type="Gene3D" id="3.40.50.12780">
    <property type="entry name" value="N-terminal domain of ligase-like"/>
    <property type="match status" value="1"/>
</dbReference>
<dbReference type="Pfam" id="PF13193">
    <property type="entry name" value="AMP-binding_C"/>
    <property type="match status" value="1"/>
</dbReference>
<evidence type="ECO:0000259" key="3">
    <source>
        <dbReference type="Pfam" id="PF13193"/>
    </source>
</evidence>
<proteinExistence type="predicted"/>
<evidence type="ECO:0008006" key="6">
    <source>
        <dbReference type="Google" id="ProtNLM"/>
    </source>
</evidence>
<evidence type="ECO:0000313" key="4">
    <source>
        <dbReference type="EMBL" id="KAJ9640849.1"/>
    </source>
</evidence>
<organism evidence="4 5">
    <name type="scientific">Knufia peltigerae</name>
    <dbReference type="NCBI Taxonomy" id="1002370"/>
    <lineage>
        <taxon>Eukaryota</taxon>
        <taxon>Fungi</taxon>
        <taxon>Dikarya</taxon>
        <taxon>Ascomycota</taxon>
        <taxon>Pezizomycotina</taxon>
        <taxon>Eurotiomycetes</taxon>
        <taxon>Chaetothyriomycetidae</taxon>
        <taxon>Chaetothyriales</taxon>
        <taxon>Trichomeriaceae</taxon>
        <taxon>Knufia</taxon>
    </lineage>
</organism>
<gene>
    <name evidence="4" type="ORF">H2204_003138</name>
</gene>
<accession>A0AA39CZY7</accession>
<dbReference type="AlphaFoldDB" id="A0AA39CZY7"/>
<protein>
    <recommendedName>
        <fullName evidence="6">AMP-dependent synthetase/ligase domain-containing protein</fullName>
    </recommendedName>
</protein>
<dbReference type="Pfam" id="PF00501">
    <property type="entry name" value="AMP-binding"/>
    <property type="match status" value="1"/>
</dbReference>
<dbReference type="InterPro" id="IPR042099">
    <property type="entry name" value="ANL_N_sf"/>
</dbReference>
<evidence type="ECO:0000313" key="5">
    <source>
        <dbReference type="Proteomes" id="UP001172681"/>
    </source>
</evidence>
<evidence type="ECO:0000259" key="2">
    <source>
        <dbReference type="Pfam" id="PF00501"/>
    </source>
</evidence>